<evidence type="ECO:0000313" key="1">
    <source>
        <dbReference type="EMBL" id="OEF22854.1"/>
    </source>
</evidence>
<protein>
    <submittedName>
        <fullName evidence="1">Uncharacterized protein</fullName>
    </submittedName>
</protein>
<dbReference type="eggNOG" id="ENOG5031PTR">
    <property type="taxonomic scope" value="Bacteria"/>
</dbReference>
<evidence type="ECO:0000313" key="2">
    <source>
        <dbReference type="Proteomes" id="UP000094070"/>
    </source>
</evidence>
<name>A0A1E5DYS4_9VIBR</name>
<organism evidence="1 2">
    <name type="scientific">Vibrio rumoiensis 1S-45</name>
    <dbReference type="NCBI Taxonomy" id="1188252"/>
    <lineage>
        <taxon>Bacteria</taxon>
        <taxon>Pseudomonadati</taxon>
        <taxon>Pseudomonadota</taxon>
        <taxon>Gammaproteobacteria</taxon>
        <taxon>Vibrionales</taxon>
        <taxon>Vibrionaceae</taxon>
        <taxon>Vibrio</taxon>
    </lineage>
</organism>
<gene>
    <name evidence="1" type="ORF">A1QC_13375</name>
</gene>
<dbReference type="RefSeq" id="WP_017025534.1">
    <property type="nucleotide sequence ID" value="NZ_AJYK02000104.1"/>
</dbReference>
<keyword evidence="2" id="KW-1185">Reference proteome</keyword>
<dbReference type="Proteomes" id="UP000094070">
    <property type="component" value="Unassembled WGS sequence"/>
</dbReference>
<accession>A0A1E5DYS4</accession>
<dbReference type="AlphaFoldDB" id="A0A1E5DYS4"/>
<proteinExistence type="predicted"/>
<comment type="caution">
    <text evidence="1">The sequence shown here is derived from an EMBL/GenBank/DDBJ whole genome shotgun (WGS) entry which is preliminary data.</text>
</comment>
<dbReference type="OrthoDB" id="7030237at2"/>
<dbReference type="EMBL" id="AJYK02000104">
    <property type="protein sequence ID" value="OEF22854.1"/>
    <property type="molecule type" value="Genomic_DNA"/>
</dbReference>
<reference evidence="1 2" key="1">
    <citation type="journal article" date="2012" name="Science">
        <title>Ecological populations of bacteria act as socially cohesive units of antibiotic production and resistance.</title>
        <authorList>
            <person name="Cordero O.X."/>
            <person name="Wildschutte H."/>
            <person name="Kirkup B."/>
            <person name="Proehl S."/>
            <person name="Ngo L."/>
            <person name="Hussain F."/>
            <person name="Le Roux F."/>
            <person name="Mincer T."/>
            <person name="Polz M.F."/>
        </authorList>
    </citation>
    <scope>NUCLEOTIDE SEQUENCE [LARGE SCALE GENOMIC DNA]</scope>
    <source>
        <strain evidence="1 2">1S-45</strain>
    </source>
</reference>
<sequence>MIKIANYEGKLDSEISELMLSGNLSKVAEHKSLGQYGPFACADWIIPTLVTVHIVSPFFKSIVSELGKDAYAEIKAQFASFSGETKKKERIEPTLGLKKLERKFSHELSFSAKIFDNRTLKLMFPVGFTESEHVDAVACFFDFLRDLELGIVSLEAIGVELERVLPRRSIGVVYDPELMDLRWYDPMPPALREEIRKELQQKYT</sequence>